<accession>C6BXA3</accession>
<gene>
    <name evidence="2" type="ordered locus">Desal_2353</name>
</gene>
<dbReference type="Proteomes" id="UP000002601">
    <property type="component" value="Chromosome"/>
</dbReference>
<keyword evidence="3" id="KW-1185">Reference proteome</keyword>
<sequence length="93" mass="10661">MTKNEVIKKQKEELDRFREVFALAVEGDDSDMVKDLKAKLDIMHKRHDMERKAWGIGDAKKDNTAAKSVKKNGSISPELREKLDEVYGSGQRK</sequence>
<dbReference type="HOGENOM" id="CLU_2394932_0_0_7"/>
<proteinExistence type="predicted"/>
<feature type="region of interest" description="Disordered" evidence="1">
    <location>
        <begin position="63"/>
        <end position="93"/>
    </location>
</feature>
<dbReference type="eggNOG" id="ENOG5032D30">
    <property type="taxonomic scope" value="Bacteria"/>
</dbReference>
<name>C6BXA3_MARSD</name>
<reference evidence="2 3" key="1">
    <citation type="submission" date="2009-06" db="EMBL/GenBank/DDBJ databases">
        <title>Complete sequence of Desulfovibrio salexigens DSM 2638.</title>
        <authorList>
            <consortium name="US DOE Joint Genome Institute"/>
            <person name="Lucas S."/>
            <person name="Copeland A."/>
            <person name="Lapidus A."/>
            <person name="Glavina del Rio T."/>
            <person name="Tice H."/>
            <person name="Bruce D."/>
            <person name="Goodwin L."/>
            <person name="Pitluck S."/>
            <person name="Munk A.C."/>
            <person name="Brettin T."/>
            <person name="Detter J.C."/>
            <person name="Han C."/>
            <person name="Tapia R."/>
            <person name="Larimer F."/>
            <person name="Land M."/>
            <person name="Hauser L."/>
            <person name="Kyrpides N."/>
            <person name="Anderson I."/>
            <person name="Wall J.D."/>
            <person name="Arkin A.P."/>
            <person name="Dehal P."/>
            <person name="Chivian D."/>
            <person name="Giles B."/>
            <person name="Hazen T.C."/>
        </authorList>
    </citation>
    <scope>NUCLEOTIDE SEQUENCE [LARGE SCALE GENOMIC DNA]</scope>
    <source>
        <strain evidence="3">ATCC 14822 / DSM 2638 / NCIMB 8403 / VKM B-1763</strain>
    </source>
</reference>
<evidence type="ECO:0000313" key="2">
    <source>
        <dbReference type="EMBL" id="ACS80409.1"/>
    </source>
</evidence>
<dbReference type="STRING" id="526222.Desal_2353"/>
<dbReference type="RefSeq" id="WP_015852225.1">
    <property type="nucleotide sequence ID" value="NC_012881.1"/>
</dbReference>
<dbReference type="AlphaFoldDB" id="C6BXA3"/>
<organism evidence="2 3">
    <name type="scientific">Maridesulfovibrio salexigens (strain ATCC 14822 / DSM 2638 / NCIMB 8403 / VKM B-1763)</name>
    <name type="common">Desulfovibrio salexigens</name>
    <dbReference type="NCBI Taxonomy" id="526222"/>
    <lineage>
        <taxon>Bacteria</taxon>
        <taxon>Pseudomonadati</taxon>
        <taxon>Thermodesulfobacteriota</taxon>
        <taxon>Desulfovibrionia</taxon>
        <taxon>Desulfovibrionales</taxon>
        <taxon>Desulfovibrionaceae</taxon>
        <taxon>Maridesulfovibrio</taxon>
    </lineage>
</organism>
<dbReference type="EMBL" id="CP001649">
    <property type="protein sequence ID" value="ACS80409.1"/>
    <property type="molecule type" value="Genomic_DNA"/>
</dbReference>
<dbReference type="OrthoDB" id="5459080at2"/>
<protein>
    <submittedName>
        <fullName evidence="2">Uncharacterized protein</fullName>
    </submittedName>
</protein>
<evidence type="ECO:0000256" key="1">
    <source>
        <dbReference type="SAM" id="MobiDB-lite"/>
    </source>
</evidence>
<dbReference type="KEGG" id="dsa:Desal_2353"/>
<evidence type="ECO:0000313" key="3">
    <source>
        <dbReference type="Proteomes" id="UP000002601"/>
    </source>
</evidence>